<dbReference type="InterPro" id="IPR018966">
    <property type="entry name" value="VTC_domain"/>
</dbReference>
<dbReference type="Proteomes" id="UP000309133">
    <property type="component" value="Unassembled WGS sequence"/>
</dbReference>
<dbReference type="GO" id="GO:0006799">
    <property type="term" value="P:polyphosphate biosynthetic process"/>
    <property type="evidence" value="ECO:0007669"/>
    <property type="project" value="UniProtKB-ARBA"/>
</dbReference>
<accession>A0A4S4FU50</accession>
<keyword evidence="4" id="KW-1185">Reference proteome</keyword>
<sequence length="290" mass="32640">MIGDLRFSTERRLDSIDLDQLVAAAALQTRVDRKYLLGAAEADRVLRTLADSEPEAKVLEIDGEREFGYESVYFDTPDLLSFRMAATARRRRFKLRTRSYLDSGDTFLELKTRGARSATVKDRMPYEPERRDVLTPHARDYADSGLAEIGIADADTLELQPTLITRYSRTTIYQPRSGSRATVDTDLRWESDGGEVLSRPRLVIIETKSGSRTSETDRILWSLGHRPATVSKYGTGLAAIRHLTANKWNRVLRRYFDAEMPLSRQLSAHTSAAAVQPRHPITARPATAVA</sequence>
<evidence type="ECO:0000256" key="1">
    <source>
        <dbReference type="SAM" id="MobiDB-lite"/>
    </source>
</evidence>
<dbReference type="InterPro" id="IPR042267">
    <property type="entry name" value="VTC_sf"/>
</dbReference>
<dbReference type="CDD" id="cd07750">
    <property type="entry name" value="PolyPPase_VTC_like"/>
    <property type="match status" value="1"/>
</dbReference>
<organism evidence="3 4">
    <name type="scientific">Naasia lichenicola</name>
    <dbReference type="NCBI Taxonomy" id="2565933"/>
    <lineage>
        <taxon>Bacteria</taxon>
        <taxon>Bacillati</taxon>
        <taxon>Actinomycetota</taxon>
        <taxon>Actinomycetes</taxon>
        <taxon>Micrococcales</taxon>
        <taxon>Microbacteriaceae</taxon>
        <taxon>Naasia</taxon>
    </lineage>
</organism>
<proteinExistence type="predicted"/>
<feature type="domain" description="VTC" evidence="2">
    <location>
        <begin position="31"/>
        <end position="239"/>
    </location>
</feature>
<dbReference type="SUPFAM" id="SSF55154">
    <property type="entry name" value="CYTH-like phosphatases"/>
    <property type="match status" value="1"/>
</dbReference>
<dbReference type="EMBL" id="SSSM01000001">
    <property type="protein sequence ID" value="THG33522.1"/>
    <property type="molecule type" value="Genomic_DNA"/>
</dbReference>
<evidence type="ECO:0000313" key="4">
    <source>
        <dbReference type="Proteomes" id="UP000309133"/>
    </source>
</evidence>
<feature type="region of interest" description="Disordered" evidence="1">
    <location>
        <begin position="271"/>
        <end position="290"/>
    </location>
</feature>
<dbReference type="AlphaFoldDB" id="A0A4S4FU50"/>
<dbReference type="OrthoDB" id="148766at2"/>
<gene>
    <name evidence="3" type="ORF">E6C64_04080</name>
</gene>
<dbReference type="InterPro" id="IPR033469">
    <property type="entry name" value="CYTH-like_dom_sf"/>
</dbReference>
<protein>
    <submittedName>
        <fullName evidence="3">Polyphosphate polymerase domain-containing protein</fullName>
    </submittedName>
</protein>
<name>A0A4S4FU50_9MICO</name>
<dbReference type="RefSeq" id="WP_136426304.1">
    <property type="nucleotide sequence ID" value="NZ_SSSM01000001.1"/>
</dbReference>
<reference evidence="3 4" key="1">
    <citation type="submission" date="2019-04" db="EMBL/GenBank/DDBJ databases">
        <authorList>
            <person name="Jiang L."/>
        </authorList>
    </citation>
    <scope>NUCLEOTIDE SEQUENCE [LARGE SCALE GENOMIC DNA]</scope>
    <source>
        <strain evidence="3 4">YIM 131853</strain>
    </source>
</reference>
<comment type="caution">
    <text evidence="3">The sequence shown here is derived from an EMBL/GenBank/DDBJ whole genome shotgun (WGS) entry which is preliminary data.</text>
</comment>
<evidence type="ECO:0000259" key="2">
    <source>
        <dbReference type="Pfam" id="PF09359"/>
    </source>
</evidence>
<dbReference type="Gene3D" id="3.20.100.30">
    <property type="entry name" value="VTC, catalytic tunnel domain"/>
    <property type="match status" value="1"/>
</dbReference>
<evidence type="ECO:0000313" key="3">
    <source>
        <dbReference type="EMBL" id="THG33522.1"/>
    </source>
</evidence>
<dbReference type="Pfam" id="PF09359">
    <property type="entry name" value="VTC"/>
    <property type="match status" value="1"/>
</dbReference>